<organism evidence="2 3">
    <name type="scientific">Pelagomonas calceolata</name>
    <dbReference type="NCBI Taxonomy" id="35677"/>
    <lineage>
        <taxon>Eukaryota</taxon>
        <taxon>Sar</taxon>
        <taxon>Stramenopiles</taxon>
        <taxon>Ochrophyta</taxon>
        <taxon>Pelagophyceae</taxon>
        <taxon>Pelagomonadales</taxon>
        <taxon>Pelagomonadaceae</taxon>
        <taxon>Pelagomonas</taxon>
    </lineage>
</organism>
<accession>A0A8J2SF00</accession>
<gene>
    <name evidence="2" type="ORF">PECAL_2P16850</name>
</gene>
<evidence type="ECO:0000313" key="3">
    <source>
        <dbReference type="Proteomes" id="UP000789595"/>
    </source>
</evidence>
<feature type="signal peptide" evidence="1">
    <location>
        <begin position="1"/>
        <end position="18"/>
    </location>
</feature>
<reference evidence="2" key="1">
    <citation type="submission" date="2021-11" db="EMBL/GenBank/DDBJ databases">
        <authorList>
            <consortium name="Genoscope - CEA"/>
            <person name="William W."/>
        </authorList>
    </citation>
    <scope>NUCLEOTIDE SEQUENCE</scope>
</reference>
<comment type="caution">
    <text evidence="2">The sequence shown here is derived from an EMBL/GenBank/DDBJ whole genome shotgun (WGS) entry which is preliminary data.</text>
</comment>
<sequence>MMHQKIACAALLAQTALGLVPTRHLSRPRLAPVASMPEGLAAWGCDDLLWSQIPPGAKRDLTRFARDGVEDLARNRLQTMREVVSFVDAADDAPWEKGPWDTAVITWEADQAHQEAEAKARAKAEKAAAAKAKREAAAAAKAAAEAA</sequence>
<proteinExistence type="predicted"/>
<feature type="chain" id="PRO_5035213124" evidence="1">
    <location>
        <begin position="19"/>
        <end position="147"/>
    </location>
</feature>
<name>A0A8J2SF00_9STRA</name>
<dbReference type="EMBL" id="CAKKNE010000002">
    <property type="protein sequence ID" value="CAH0368613.1"/>
    <property type="molecule type" value="Genomic_DNA"/>
</dbReference>
<keyword evidence="3" id="KW-1185">Reference proteome</keyword>
<dbReference type="Proteomes" id="UP000789595">
    <property type="component" value="Unassembled WGS sequence"/>
</dbReference>
<protein>
    <submittedName>
        <fullName evidence="2">Uncharacterized protein</fullName>
    </submittedName>
</protein>
<keyword evidence="1" id="KW-0732">Signal</keyword>
<evidence type="ECO:0000313" key="2">
    <source>
        <dbReference type="EMBL" id="CAH0368613.1"/>
    </source>
</evidence>
<evidence type="ECO:0000256" key="1">
    <source>
        <dbReference type="SAM" id="SignalP"/>
    </source>
</evidence>
<dbReference type="AlphaFoldDB" id="A0A8J2SF00"/>